<protein>
    <recommendedName>
        <fullName evidence="4">Beta-xylosidase</fullName>
    </recommendedName>
</protein>
<accession>A0A0A2VRJ5</accession>
<comment type="caution">
    <text evidence="2">The sequence shown here is derived from an EMBL/GenBank/DDBJ whole genome shotgun (WGS) entry which is preliminary data.</text>
</comment>
<dbReference type="EMBL" id="ANFO01000546">
    <property type="protein sequence ID" value="KGQ08775.1"/>
    <property type="molecule type" value="Genomic_DNA"/>
</dbReference>
<feature type="region of interest" description="Disordered" evidence="1">
    <location>
        <begin position="1"/>
        <end position="67"/>
    </location>
</feature>
<gene>
    <name evidence="2" type="ORF">BBAD15_g5896</name>
</gene>
<dbReference type="OrthoDB" id="4156665at2759"/>
<sequence>MMRREFSSQHPASSSTPTSTSSSSSTSSTTTTTTTSATSTSSGSSTSPIHLRRQRRRAATSCRHVSSASSRHLSGSVSAAAAAKSASTLLVRNPALAHKLRQMALPLSPLVQLTTGAVHPDFPSNVLQFWLLTDAQLEALAAFYHQTVPAGARAPSPWAAQYPCPVRWRSDASLESKRRRMGRFIGLRGCETPVEMVAPAVGVPKVVKSEEEIALEARMARMAADEEALRRKTMSGPWGQ</sequence>
<evidence type="ECO:0000313" key="2">
    <source>
        <dbReference type="EMBL" id="KGQ08775.1"/>
    </source>
</evidence>
<feature type="compositionally biased region" description="Low complexity" evidence="1">
    <location>
        <begin position="13"/>
        <end position="47"/>
    </location>
</feature>
<dbReference type="eggNOG" id="ENOG502STXT">
    <property type="taxonomic scope" value="Eukaryota"/>
</dbReference>
<reference evidence="2 3" key="1">
    <citation type="submission" date="2012-10" db="EMBL/GenBank/DDBJ databases">
        <title>Genome sequencing and analysis of entomopathogenic fungi Beauveria bassiana D1-5.</title>
        <authorList>
            <person name="Li Q."/>
            <person name="Wang L."/>
            <person name="Zhang Z."/>
            <person name="Wang Q."/>
            <person name="Ren J."/>
            <person name="Wang M."/>
            <person name="Xu W."/>
            <person name="Wang J."/>
            <person name="Lu Y."/>
            <person name="Du Q."/>
            <person name="Sun Z."/>
        </authorList>
    </citation>
    <scope>NUCLEOTIDE SEQUENCE [LARGE SCALE GENOMIC DNA]</scope>
    <source>
        <strain evidence="2 3">D1-5</strain>
    </source>
</reference>
<proteinExistence type="predicted"/>
<evidence type="ECO:0000313" key="3">
    <source>
        <dbReference type="Proteomes" id="UP000030106"/>
    </source>
</evidence>
<evidence type="ECO:0008006" key="4">
    <source>
        <dbReference type="Google" id="ProtNLM"/>
    </source>
</evidence>
<dbReference type="HOGENOM" id="CLU_095402_0_0_1"/>
<dbReference type="Proteomes" id="UP000030106">
    <property type="component" value="Unassembled WGS sequence"/>
</dbReference>
<organism evidence="2 3">
    <name type="scientific">Beauveria bassiana D1-5</name>
    <dbReference type="NCBI Taxonomy" id="1245745"/>
    <lineage>
        <taxon>Eukaryota</taxon>
        <taxon>Fungi</taxon>
        <taxon>Dikarya</taxon>
        <taxon>Ascomycota</taxon>
        <taxon>Pezizomycotina</taxon>
        <taxon>Sordariomycetes</taxon>
        <taxon>Hypocreomycetidae</taxon>
        <taxon>Hypocreales</taxon>
        <taxon>Cordycipitaceae</taxon>
        <taxon>Beauveria</taxon>
    </lineage>
</organism>
<evidence type="ECO:0000256" key="1">
    <source>
        <dbReference type="SAM" id="MobiDB-lite"/>
    </source>
</evidence>
<name>A0A0A2VRJ5_BEABA</name>
<dbReference type="AlphaFoldDB" id="A0A0A2VRJ5"/>